<accession>A0A923E3K3</accession>
<keyword evidence="7" id="KW-1185">Reference proteome</keyword>
<proteinExistence type="inferred from homology"/>
<organism evidence="6 7">
    <name type="scientific">Schaalia hyovaginalis</name>
    <dbReference type="NCBI Taxonomy" id="29316"/>
    <lineage>
        <taxon>Bacteria</taxon>
        <taxon>Bacillati</taxon>
        <taxon>Actinomycetota</taxon>
        <taxon>Actinomycetes</taxon>
        <taxon>Actinomycetales</taxon>
        <taxon>Actinomycetaceae</taxon>
        <taxon>Schaalia</taxon>
    </lineage>
</organism>
<dbReference type="InterPro" id="IPR012893">
    <property type="entry name" value="HipA-like_C"/>
</dbReference>
<evidence type="ECO:0000259" key="5">
    <source>
        <dbReference type="Pfam" id="PF13657"/>
    </source>
</evidence>
<dbReference type="InterPro" id="IPR052028">
    <property type="entry name" value="HipA_Ser/Thr_kinase"/>
</dbReference>
<keyword evidence="2 6" id="KW-0808">Transferase</keyword>
<dbReference type="NCBIfam" id="TIGR03071">
    <property type="entry name" value="couple_hipA"/>
    <property type="match status" value="1"/>
</dbReference>
<dbReference type="GO" id="GO:0004674">
    <property type="term" value="F:protein serine/threonine kinase activity"/>
    <property type="evidence" value="ECO:0007669"/>
    <property type="project" value="UniProtKB-EC"/>
</dbReference>
<evidence type="ECO:0000313" key="6">
    <source>
        <dbReference type="EMBL" id="MBB6335289.1"/>
    </source>
</evidence>
<name>A0A923E3K3_9ACTO</name>
<dbReference type="EMBL" id="JACHMK010000001">
    <property type="protein sequence ID" value="MBB6335289.1"/>
    <property type="molecule type" value="Genomic_DNA"/>
</dbReference>
<gene>
    <name evidence="6" type="ORF">HD592_001854</name>
</gene>
<dbReference type="InterPro" id="IPR017508">
    <property type="entry name" value="HipA_N1"/>
</dbReference>
<reference evidence="6" key="1">
    <citation type="submission" date="2020-08" db="EMBL/GenBank/DDBJ databases">
        <title>Sequencing the genomes of 1000 actinobacteria strains.</title>
        <authorList>
            <person name="Klenk H.-P."/>
        </authorList>
    </citation>
    <scope>NUCLEOTIDE SEQUENCE</scope>
    <source>
        <strain evidence="6">DSM 10695</strain>
    </source>
</reference>
<dbReference type="PANTHER" id="PTHR37419">
    <property type="entry name" value="SERINE/THREONINE-PROTEIN KINASE TOXIN HIPA"/>
    <property type="match status" value="1"/>
</dbReference>
<comment type="similarity">
    <text evidence="1">Belongs to the HipA Ser/Thr kinase family.</text>
</comment>
<evidence type="ECO:0000256" key="2">
    <source>
        <dbReference type="ARBA" id="ARBA00022679"/>
    </source>
</evidence>
<evidence type="ECO:0000259" key="4">
    <source>
        <dbReference type="Pfam" id="PF07804"/>
    </source>
</evidence>
<dbReference type="AlphaFoldDB" id="A0A923E3K3"/>
<dbReference type="Pfam" id="PF07804">
    <property type="entry name" value="HipA_C"/>
    <property type="match status" value="1"/>
</dbReference>
<dbReference type="Pfam" id="PF13657">
    <property type="entry name" value="Couple_hipA"/>
    <property type="match status" value="1"/>
</dbReference>
<dbReference type="GO" id="GO:0005829">
    <property type="term" value="C:cytosol"/>
    <property type="evidence" value="ECO:0007669"/>
    <property type="project" value="TreeGrafter"/>
</dbReference>
<sequence length="391" mass="41889">MIFSSLRFIDTADVYKGDALAGRLRRSAGGEIAFTYLPSYSGTPVSTSLPLTDETITAGGGAVPSFFAGLLPEGHRLSVMARAVKTSLDDELTLLLAIGGDTPGDVRIVPHGQTPRELVPAVDLSDSRVDFRAISDLVDPVGLPGVQSKASASMITTPVKALGRAAILKIDPHDYPHLVINEALHLEKARGLGIPVSPHEVLTDAHGIRGLVVHRFDRGIDASGRLTRFALEDAGQVLGIWPAQKYSVNSEDVVLALAAQTHAPLLATRNLYIQFLYAWLTGNGDLHAKNVSILQGASGRWTVAPIYDVPSTALYGDTTMALPIAGRTKGLRLRHWDEFADSIGLPLRAARAANRHVLKVVSGIDLTVLPFEGSPLHAAERELRLRRAEIA</sequence>
<evidence type="ECO:0000256" key="1">
    <source>
        <dbReference type="ARBA" id="ARBA00010164"/>
    </source>
</evidence>
<feature type="domain" description="HipA N-terminal subdomain 1" evidence="5">
    <location>
        <begin position="13"/>
        <end position="108"/>
    </location>
</feature>
<evidence type="ECO:0000313" key="7">
    <source>
        <dbReference type="Proteomes" id="UP000617426"/>
    </source>
</evidence>
<dbReference type="PANTHER" id="PTHR37419:SF1">
    <property type="entry name" value="SERINE_THREONINE-PROTEIN KINASE TOXIN HIPA"/>
    <property type="match status" value="1"/>
</dbReference>
<dbReference type="Proteomes" id="UP000617426">
    <property type="component" value="Unassembled WGS sequence"/>
</dbReference>
<feature type="domain" description="HipA-like C-terminal" evidence="4">
    <location>
        <begin position="143"/>
        <end position="359"/>
    </location>
</feature>
<protein>
    <submittedName>
        <fullName evidence="6">Serine/threonine-protein kinase HipA</fullName>
        <ecNumber evidence="6">2.7.11.1</ecNumber>
    </submittedName>
</protein>
<dbReference type="RefSeq" id="WP_184453605.1">
    <property type="nucleotide sequence ID" value="NZ_JACHMK010000001.1"/>
</dbReference>
<comment type="caution">
    <text evidence="6">The sequence shown here is derived from an EMBL/GenBank/DDBJ whole genome shotgun (WGS) entry which is preliminary data.</text>
</comment>
<dbReference type="EC" id="2.7.11.1" evidence="6"/>
<keyword evidence="3 6" id="KW-0418">Kinase</keyword>
<evidence type="ECO:0000256" key="3">
    <source>
        <dbReference type="ARBA" id="ARBA00022777"/>
    </source>
</evidence>